<reference evidence="2" key="2">
    <citation type="submission" date="2015-03" db="UniProtKB">
        <authorList>
            <consortium name="EnsemblPlants"/>
        </authorList>
    </citation>
    <scope>IDENTIFICATION</scope>
</reference>
<dbReference type="InterPro" id="IPR004252">
    <property type="entry name" value="Probable_transposase_24"/>
</dbReference>
<organism evidence="2 3">
    <name type="scientific">Brassica oleracea var. oleracea</name>
    <dbReference type="NCBI Taxonomy" id="109376"/>
    <lineage>
        <taxon>Eukaryota</taxon>
        <taxon>Viridiplantae</taxon>
        <taxon>Streptophyta</taxon>
        <taxon>Embryophyta</taxon>
        <taxon>Tracheophyta</taxon>
        <taxon>Spermatophyta</taxon>
        <taxon>Magnoliopsida</taxon>
        <taxon>eudicotyledons</taxon>
        <taxon>Gunneridae</taxon>
        <taxon>Pentapetalae</taxon>
        <taxon>rosids</taxon>
        <taxon>malvids</taxon>
        <taxon>Brassicales</taxon>
        <taxon>Brassicaceae</taxon>
        <taxon>Brassiceae</taxon>
        <taxon>Brassica</taxon>
    </lineage>
</organism>
<dbReference type="EnsemblPlants" id="Bo4g139990.1">
    <property type="protein sequence ID" value="Bo4g139990.1"/>
    <property type="gene ID" value="Bo4g139990"/>
</dbReference>
<accession>A0A0D3C052</accession>
<evidence type="ECO:0000256" key="1">
    <source>
        <dbReference type="SAM" id="MobiDB-lite"/>
    </source>
</evidence>
<keyword evidence="3" id="KW-1185">Reference proteome</keyword>
<dbReference type="Gramene" id="Bo4g139990.1">
    <property type="protein sequence ID" value="Bo4g139990.1"/>
    <property type="gene ID" value="Bo4g139990"/>
</dbReference>
<evidence type="ECO:0000313" key="3">
    <source>
        <dbReference type="Proteomes" id="UP000032141"/>
    </source>
</evidence>
<dbReference type="Proteomes" id="UP000032141">
    <property type="component" value="Chromosome C4"/>
</dbReference>
<dbReference type="AlphaFoldDB" id="A0A0D3C052"/>
<evidence type="ECO:0000313" key="2">
    <source>
        <dbReference type="EnsemblPlants" id="Bo4g139990.1"/>
    </source>
</evidence>
<feature type="region of interest" description="Disordered" evidence="1">
    <location>
        <begin position="65"/>
        <end position="84"/>
    </location>
</feature>
<sequence>MQQFTWEPSITETVKIAYEKKAQKSFSSNLCEWKEKWKLNKDPPEWVSDDNWLGYDLMWKDEKVQAKSSTNSTNRRSERGGFGIAIHNTGAKSYERRKDEMTIDNGREEPDMLAFLADAHRSRKTDDIRDKKEIHIIKGHRFGFGTLPDPGQVPPSASFMSNLDQEVQQRIANEKIAIADEKIAMATEKIVTLENDKAEKDKVIQYLQNLASKVVSKFPDLLQEDEDATQE</sequence>
<name>A0A0D3C052_BRAOL</name>
<protein>
    <submittedName>
        <fullName evidence="2">Uncharacterized protein</fullName>
    </submittedName>
</protein>
<dbReference type="HOGENOM" id="CLU_079741_0_0_1"/>
<proteinExistence type="predicted"/>
<dbReference type="Pfam" id="PF03004">
    <property type="entry name" value="Transposase_24"/>
    <property type="match status" value="1"/>
</dbReference>
<reference evidence="2 3" key="1">
    <citation type="journal article" date="2014" name="Genome Biol.">
        <title>Transcriptome and methylome profiling reveals relics of genome dominance in the mesopolyploid Brassica oleracea.</title>
        <authorList>
            <person name="Parkin I.A."/>
            <person name="Koh C."/>
            <person name="Tang H."/>
            <person name="Robinson S.J."/>
            <person name="Kagale S."/>
            <person name="Clarke W.E."/>
            <person name="Town C.D."/>
            <person name="Nixon J."/>
            <person name="Krishnakumar V."/>
            <person name="Bidwell S.L."/>
            <person name="Denoeud F."/>
            <person name="Belcram H."/>
            <person name="Links M.G."/>
            <person name="Just J."/>
            <person name="Clarke C."/>
            <person name="Bender T."/>
            <person name="Huebert T."/>
            <person name="Mason A.S."/>
            <person name="Pires J.C."/>
            <person name="Barker G."/>
            <person name="Moore J."/>
            <person name="Walley P.G."/>
            <person name="Manoli S."/>
            <person name="Batley J."/>
            <person name="Edwards D."/>
            <person name="Nelson M.N."/>
            <person name="Wang X."/>
            <person name="Paterson A.H."/>
            <person name="King G."/>
            <person name="Bancroft I."/>
            <person name="Chalhoub B."/>
            <person name="Sharpe A.G."/>
        </authorList>
    </citation>
    <scope>NUCLEOTIDE SEQUENCE</scope>
    <source>
        <strain evidence="2 3">cv. TO1000</strain>
    </source>
</reference>